<evidence type="ECO:0000256" key="2">
    <source>
        <dbReference type="ARBA" id="ARBA00005695"/>
    </source>
</evidence>
<dbReference type="Pfam" id="PF00496">
    <property type="entry name" value="SBP_bac_5"/>
    <property type="match status" value="1"/>
</dbReference>
<accession>A0A134AI65</accession>
<comment type="subcellular location">
    <subcellularLocation>
        <location evidence="1">Cell membrane</location>
        <topology evidence="1">Lipid-anchor</topology>
    </subcellularLocation>
</comment>
<reference evidence="8" key="1">
    <citation type="submission" date="2016-01" db="EMBL/GenBank/DDBJ databases">
        <authorList>
            <person name="Mitreva M."/>
            <person name="Pepin K.H."/>
            <person name="Mihindukulasuriya K.A."/>
            <person name="Fulton R."/>
            <person name="Fronick C."/>
            <person name="O'Laughlin M."/>
            <person name="Miner T."/>
            <person name="Herter B."/>
            <person name="Rosa B.A."/>
            <person name="Cordes M."/>
            <person name="Tomlinson C."/>
            <person name="Wollam A."/>
            <person name="Palsikar V.B."/>
            <person name="Mardis E.R."/>
            <person name="Wilson R.K."/>
        </authorList>
    </citation>
    <scope>NUCLEOTIDE SEQUENCE [LARGE SCALE GENOMIC DNA]</scope>
    <source>
        <strain evidence="8">DNF00729</strain>
    </source>
</reference>
<keyword evidence="4 5" id="KW-0732">Signal</keyword>
<keyword evidence="8" id="KW-1185">Reference proteome</keyword>
<sequence length="507" mass="56394">MKKRLMAMFIAMALMLTACGGSASKGGDKDSLVIAQASDAESMDPIIQNSIYAENIIKQIYDTLVVRKPDGTMENRLAESIEQPDDVSYVIKLRDGVKFSNGEDMTSEDVAYTLNRAAQSDAYGYIFKQIDPKSYDTLDPHVLKFKLTAPDATFKAALAHPAASIVDKTTTEADPESLGTKPVGTGPFKLDDWKKLDNTTLSYNENYWGEKPAFSKMIFRIIPEDSNRLIELDSGQADIAMEIAPNDASKVEENGDLTLYTKLDNSVHFMGLTVDKGIFQNPKAREAMTYALDMQAIIDAVYMGHGKVATGPVNPNIPYSISDSIQPVKRDVEKAKALLKEAGVKEGETIKLYCHDQQSRVDMATIIQSQLKDVGLNVEINSMEWNTYMSTLARPDHDHDMFLMSWSPSVVDAHYPLYATYHSDKKGTGPNFMFYGNPALDALIERGLRAPEKDRATIYKEAQELVIKEHPVVFALYGEQIIGAQKNIKNFDPDPSGSNEFYHITFE</sequence>
<proteinExistence type="inferred from homology"/>
<evidence type="ECO:0000313" key="8">
    <source>
        <dbReference type="Proteomes" id="UP000070442"/>
    </source>
</evidence>
<dbReference type="PROSITE" id="PS51257">
    <property type="entry name" value="PROKAR_LIPOPROTEIN"/>
    <property type="match status" value="1"/>
</dbReference>
<dbReference type="STRING" id="755172.HMPREF1863_00601"/>
<dbReference type="InterPro" id="IPR030678">
    <property type="entry name" value="Peptide/Ni-bd"/>
</dbReference>
<comment type="similarity">
    <text evidence="2">Belongs to the bacterial solute-binding protein 5 family.</text>
</comment>
<protein>
    <submittedName>
        <fullName evidence="7">ABC transporter, substrate-binding protein, family 5</fullName>
    </submittedName>
</protein>
<dbReference type="GO" id="GO:0042597">
    <property type="term" value="C:periplasmic space"/>
    <property type="evidence" value="ECO:0007669"/>
    <property type="project" value="UniProtKB-ARBA"/>
</dbReference>
<dbReference type="InterPro" id="IPR000914">
    <property type="entry name" value="SBP_5_dom"/>
</dbReference>
<evidence type="ECO:0000313" key="7">
    <source>
        <dbReference type="EMBL" id="KXB67411.1"/>
    </source>
</evidence>
<evidence type="ECO:0000256" key="3">
    <source>
        <dbReference type="ARBA" id="ARBA00022448"/>
    </source>
</evidence>
<name>A0A134AI65_9FIRM</name>
<evidence type="ECO:0000256" key="4">
    <source>
        <dbReference type="ARBA" id="ARBA00022729"/>
    </source>
</evidence>
<evidence type="ECO:0000256" key="1">
    <source>
        <dbReference type="ARBA" id="ARBA00004193"/>
    </source>
</evidence>
<dbReference type="RefSeq" id="WP_068367165.1">
    <property type="nucleotide sequence ID" value="NZ_CALTYF010000006.1"/>
</dbReference>
<dbReference type="InterPro" id="IPR023765">
    <property type="entry name" value="SBP_5_CS"/>
</dbReference>
<dbReference type="GO" id="GO:1904680">
    <property type="term" value="F:peptide transmembrane transporter activity"/>
    <property type="evidence" value="ECO:0007669"/>
    <property type="project" value="TreeGrafter"/>
</dbReference>
<dbReference type="InterPro" id="IPR039424">
    <property type="entry name" value="SBP_5"/>
</dbReference>
<keyword evidence="3" id="KW-0813">Transport</keyword>
<dbReference type="Proteomes" id="UP000070442">
    <property type="component" value="Unassembled WGS sequence"/>
</dbReference>
<dbReference type="SUPFAM" id="SSF53850">
    <property type="entry name" value="Periplasmic binding protein-like II"/>
    <property type="match status" value="1"/>
</dbReference>
<dbReference type="GO" id="GO:0015833">
    <property type="term" value="P:peptide transport"/>
    <property type="evidence" value="ECO:0007669"/>
    <property type="project" value="TreeGrafter"/>
</dbReference>
<dbReference type="PROSITE" id="PS01040">
    <property type="entry name" value="SBP_BACTERIAL_5"/>
    <property type="match status" value="1"/>
</dbReference>
<gene>
    <name evidence="7" type="ORF">HMPREF1863_00601</name>
</gene>
<dbReference type="PANTHER" id="PTHR30290">
    <property type="entry name" value="PERIPLASMIC BINDING COMPONENT OF ABC TRANSPORTER"/>
    <property type="match status" value="1"/>
</dbReference>
<dbReference type="GO" id="GO:0043190">
    <property type="term" value="C:ATP-binding cassette (ABC) transporter complex"/>
    <property type="evidence" value="ECO:0007669"/>
    <property type="project" value="InterPro"/>
</dbReference>
<dbReference type="Gene3D" id="3.90.76.10">
    <property type="entry name" value="Dipeptide-binding Protein, Domain 1"/>
    <property type="match status" value="1"/>
</dbReference>
<evidence type="ECO:0000256" key="5">
    <source>
        <dbReference type="SAM" id="SignalP"/>
    </source>
</evidence>
<comment type="caution">
    <text evidence="7">The sequence shown here is derived from an EMBL/GenBank/DDBJ whole genome shotgun (WGS) entry which is preliminary data.</text>
</comment>
<organism evidence="7 8">
    <name type="scientific">Aedoeadaptatus coxii</name>
    <dbReference type="NCBI Taxonomy" id="755172"/>
    <lineage>
        <taxon>Bacteria</taxon>
        <taxon>Bacillati</taxon>
        <taxon>Bacillota</taxon>
        <taxon>Tissierellia</taxon>
        <taxon>Tissierellales</taxon>
        <taxon>Peptoniphilaceae</taxon>
        <taxon>Aedoeadaptatus</taxon>
    </lineage>
</organism>
<dbReference type="Gene3D" id="3.40.190.10">
    <property type="entry name" value="Periplasmic binding protein-like II"/>
    <property type="match status" value="1"/>
</dbReference>
<feature type="signal peptide" evidence="5">
    <location>
        <begin position="1"/>
        <end position="20"/>
    </location>
</feature>
<evidence type="ECO:0000259" key="6">
    <source>
        <dbReference type="Pfam" id="PF00496"/>
    </source>
</evidence>
<feature type="chain" id="PRO_5039574607" evidence="5">
    <location>
        <begin position="21"/>
        <end position="507"/>
    </location>
</feature>
<dbReference type="PANTHER" id="PTHR30290:SF9">
    <property type="entry name" value="OLIGOPEPTIDE-BINDING PROTEIN APPA"/>
    <property type="match status" value="1"/>
</dbReference>
<dbReference type="Gene3D" id="3.10.105.10">
    <property type="entry name" value="Dipeptide-binding Protein, Domain 3"/>
    <property type="match status" value="1"/>
</dbReference>
<dbReference type="AlphaFoldDB" id="A0A134AI65"/>
<dbReference type="PIRSF" id="PIRSF002741">
    <property type="entry name" value="MppA"/>
    <property type="match status" value="1"/>
</dbReference>
<dbReference type="EMBL" id="LSDG01000019">
    <property type="protein sequence ID" value="KXB67411.1"/>
    <property type="molecule type" value="Genomic_DNA"/>
</dbReference>
<feature type="domain" description="Solute-binding protein family 5" evidence="6">
    <location>
        <begin position="73"/>
        <end position="427"/>
    </location>
</feature>
<dbReference type="OrthoDB" id="9772924at2"/>
<dbReference type="PATRIC" id="fig|755172.3.peg.574"/>